<dbReference type="InterPro" id="IPR013105">
    <property type="entry name" value="TPR_2"/>
</dbReference>
<feature type="coiled-coil region" evidence="4">
    <location>
        <begin position="243"/>
        <end position="270"/>
    </location>
</feature>
<feature type="repeat" description="TPR" evidence="3">
    <location>
        <begin position="62"/>
        <end position="95"/>
    </location>
</feature>
<proteinExistence type="predicted"/>
<dbReference type="EMBL" id="AP024238">
    <property type="protein sequence ID" value="BCO27648.1"/>
    <property type="molecule type" value="Genomic_DNA"/>
</dbReference>
<sequence>MIRFTGILSLQNVHRWLFLLTFVCIFAGFGSGCSTQATIDGASIGRAEVVTESDETNERKRARIRIELAMGYFEQGKTSIALDELKQAIAADPTFSDGYSMRGLIYMRLNDFAFAEESFNKALSYKPNDSNVLHNLGWLKCQQALYQQSLQFFSQALANPMYGARAKTLMAQGLCQVRTGMYSEAEASLLKSYEYDAANPVTGYNLASLLYRKKDFVRAQFYIRRLNNSELANSESLWLGIKVENRLNNAEAMNQLAAQLEKRFSQSNEAALYRRAAFNE</sequence>
<organism evidence="5 6">
    <name type="scientific">Rhodoferax lithotrophicus</name>
    <dbReference type="NCBI Taxonomy" id="2798804"/>
    <lineage>
        <taxon>Bacteria</taxon>
        <taxon>Pseudomonadati</taxon>
        <taxon>Pseudomonadota</taxon>
        <taxon>Betaproteobacteria</taxon>
        <taxon>Burkholderiales</taxon>
        <taxon>Comamonadaceae</taxon>
        <taxon>Rhodoferax</taxon>
    </lineage>
</organism>
<evidence type="ECO:0000256" key="1">
    <source>
        <dbReference type="ARBA" id="ARBA00022737"/>
    </source>
</evidence>
<evidence type="ECO:0000256" key="3">
    <source>
        <dbReference type="PROSITE-ProRule" id="PRU00339"/>
    </source>
</evidence>
<keyword evidence="4" id="KW-0175">Coiled coil</keyword>
<evidence type="ECO:0000313" key="5">
    <source>
        <dbReference type="EMBL" id="BCO27648.1"/>
    </source>
</evidence>
<dbReference type="PROSITE" id="PS50005">
    <property type="entry name" value="TPR"/>
    <property type="match status" value="2"/>
</dbReference>
<accession>A0ABN6D7H9</accession>
<evidence type="ECO:0000256" key="2">
    <source>
        <dbReference type="ARBA" id="ARBA00022803"/>
    </source>
</evidence>
<evidence type="ECO:0000256" key="4">
    <source>
        <dbReference type="SAM" id="Coils"/>
    </source>
</evidence>
<keyword evidence="6" id="KW-1185">Reference proteome</keyword>
<evidence type="ECO:0008006" key="7">
    <source>
        <dbReference type="Google" id="ProtNLM"/>
    </source>
</evidence>
<protein>
    <recommendedName>
        <fullName evidence="7">Type IV pilus biogenesis/stability protein PilW</fullName>
    </recommendedName>
</protein>
<name>A0ABN6D7H9_9BURK</name>
<dbReference type="PANTHER" id="PTHR12558">
    <property type="entry name" value="CELL DIVISION CYCLE 16,23,27"/>
    <property type="match status" value="1"/>
</dbReference>
<dbReference type="Proteomes" id="UP000824366">
    <property type="component" value="Chromosome"/>
</dbReference>
<dbReference type="InterPro" id="IPR013360">
    <property type="entry name" value="Pilus_4_PilW"/>
</dbReference>
<dbReference type="RefSeq" id="WP_223903682.1">
    <property type="nucleotide sequence ID" value="NZ_AP024238.1"/>
</dbReference>
<dbReference type="InterPro" id="IPR011990">
    <property type="entry name" value="TPR-like_helical_dom_sf"/>
</dbReference>
<feature type="repeat" description="TPR" evidence="3">
    <location>
        <begin position="96"/>
        <end position="129"/>
    </location>
</feature>
<dbReference type="InterPro" id="IPR019734">
    <property type="entry name" value="TPR_rpt"/>
</dbReference>
<reference evidence="5 6" key="1">
    <citation type="journal article" date="2021" name="Microbiol. Spectr.">
        <title>A Single Bacterium Capable of Oxidation and Reduction of Iron at Circumneutral pH.</title>
        <authorList>
            <person name="Kato S."/>
            <person name="Ohkuma M."/>
        </authorList>
    </citation>
    <scope>NUCLEOTIDE SEQUENCE [LARGE SCALE GENOMIC DNA]</scope>
    <source>
        <strain evidence="5 6">MIZ03</strain>
    </source>
</reference>
<dbReference type="Gene3D" id="1.25.40.10">
    <property type="entry name" value="Tetratricopeptide repeat domain"/>
    <property type="match status" value="1"/>
</dbReference>
<keyword evidence="1" id="KW-0677">Repeat</keyword>
<dbReference type="PROSITE" id="PS51257">
    <property type="entry name" value="PROKAR_LIPOPROTEIN"/>
    <property type="match status" value="1"/>
</dbReference>
<dbReference type="SUPFAM" id="SSF48452">
    <property type="entry name" value="TPR-like"/>
    <property type="match status" value="1"/>
</dbReference>
<evidence type="ECO:0000313" key="6">
    <source>
        <dbReference type="Proteomes" id="UP000824366"/>
    </source>
</evidence>
<dbReference type="NCBIfam" id="TIGR02521">
    <property type="entry name" value="type_IV_pilW"/>
    <property type="match status" value="1"/>
</dbReference>
<dbReference type="Pfam" id="PF07719">
    <property type="entry name" value="TPR_2"/>
    <property type="match status" value="1"/>
</dbReference>
<dbReference type="PANTHER" id="PTHR12558:SF13">
    <property type="entry name" value="CELL DIVISION CYCLE PROTEIN 27 HOMOLOG"/>
    <property type="match status" value="1"/>
</dbReference>
<keyword evidence="2 3" id="KW-0802">TPR repeat</keyword>
<dbReference type="SMART" id="SM00028">
    <property type="entry name" value="TPR"/>
    <property type="match status" value="4"/>
</dbReference>
<gene>
    <name evidence="5" type="ORF">MIZ03_2537</name>
</gene>